<evidence type="ECO:0000313" key="2">
    <source>
        <dbReference type="Proteomes" id="UP000663844"/>
    </source>
</evidence>
<feature type="non-terminal residue" evidence="1">
    <location>
        <position position="1"/>
    </location>
</feature>
<name>A0A819YGH0_9BILA</name>
<gene>
    <name evidence="1" type="ORF">OXD698_LOCUS37965</name>
</gene>
<comment type="caution">
    <text evidence="1">The sequence shown here is derived from an EMBL/GenBank/DDBJ whole genome shotgun (WGS) entry which is preliminary data.</text>
</comment>
<dbReference type="EMBL" id="CAJOAZ010006924">
    <property type="protein sequence ID" value="CAF4148984.1"/>
    <property type="molecule type" value="Genomic_DNA"/>
</dbReference>
<proteinExistence type="predicted"/>
<sequence>KKKKINRNIPSDSNGINTINVENIILAAYGTFELNGLRSKTRDDIMLNVNCNDYFFTDFDPLSNCECEYESDFKNEIKESNGAYDILITSGSDELKTDTLTFYGLLMFDKINSLLKNSYFRIHINLKVKYI</sequence>
<dbReference type="Proteomes" id="UP000663844">
    <property type="component" value="Unassembled WGS sequence"/>
</dbReference>
<accession>A0A819YGH0</accession>
<dbReference type="AlphaFoldDB" id="A0A819YGH0"/>
<reference evidence="1" key="1">
    <citation type="submission" date="2021-02" db="EMBL/GenBank/DDBJ databases">
        <authorList>
            <person name="Nowell W R."/>
        </authorList>
    </citation>
    <scope>NUCLEOTIDE SEQUENCE</scope>
</reference>
<organism evidence="1 2">
    <name type="scientific">Adineta steineri</name>
    <dbReference type="NCBI Taxonomy" id="433720"/>
    <lineage>
        <taxon>Eukaryota</taxon>
        <taxon>Metazoa</taxon>
        <taxon>Spiralia</taxon>
        <taxon>Gnathifera</taxon>
        <taxon>Rotifera</taxon>
        <taxon>Eurotatoria</taxon>
        <taxon>Bdelloidea</taxon>
        <taxon>Adinetida</taxon>
        <taxon>Adinetidae</taxon>
        <taxon>Adineta</taxon>
    </lineage>
</organism>
<protein>
    <submittedName>
        <fullName evidence="1">Uncharacterized protein</fullName>
    </submittedName>
</protein>
<evidence type="ECO:0000313" key="1">
    <source>
        <dbReference type="EMBL" id="CAF4148984.1"/>
    </source>
</evidence>